<protein>
    <submittedName>
        <fullName evidence="3">Dolichyl-diphosphooligosaccharide--protein glycosyltransferase 48 kDa subunit</fullName>
    </submittedName>
</protein>
<dbReference type="Pfam" id="PF23358">
    <property type="entry name" value="OST48_MD"/>
    <property type="match status" value="1"/>
</dbReference>
<dbReference type="Proteomes" id="UP000265618">
    <property type="component" value="Unassembled WGS sequence"/>
</dbReference>
<keyword evidence="1" id="KW-0472">Membrane</keyword>
<proteinExistence type="predicted"/>
<feature type="domain" description="OST48 middle" evidence="2">
    <location>
        <begin position="7"/>
        <end position="139"/>
    </location>
</feature>
<reference evidence="3 4" key="1">
    <citation type="journal article" date="2018" name="PLoS ONE">
        <title>The draft genome of Kipferlia bialata reveals reductive genome evolution in fornicate parasites.</title>
        <authorList>
            <person name="Tanifuji G."/>
            <person name="Takabayashi S."/>
            <person name="Kume K."/>
            <person name="Takagi M."/>
            <person name="Nakayama T."/>
            <person name="Kamikawa R."/>
            <person name="Inagaki Y."/>
            <person name="Hashimoto T."/>
        </authorList>
    </citation>
    <scope>NUCLEOTIDE SEQUENCE [LARGE SCALE GENOMIC DNA]</scope>
    <source>
        <strain evidence="3">NY0173</strain>
    </source>
</reference>
<sequence length="162" mass="17532">DVDEQGAPMYTVLDSSVFEVCLETQGRGGMWTPLSLPGCDAETGVCAQTMSLDLVTPYVTSPLVASDVPGHYSASIDIPDKYAVFKYNLDIDVPGLSRLRWQEPVAVRPAKRDHLPAHPLGSGVPIVCYALTVALACLVPVVVVCAKRDTEREKETTDKKND</sequence>
<evidence type="ECO:0000256" key="1">
    <source>
        <dbReference type="SAM" id="Phobius"/>
    </source>
</evidence>
<keyword evidence="4" id="KW-1185">Reference proteome</keyword>
<comment type="caution">
    <text evidence="3">The sequence shown here is derived from an EMBL/GenBank/DDBJ whole genome shotgun (WGS) entry which is preliminary data.</text>
</comment>
<accession>A0A391NVK2</accession>
<evidence type="ECO:0000259" key="2">
    <source>
        <dbReference type="Pfam" id="PF23358"/>
    </source>
</evidence>
<dbReference type="EMBL" id="BDIP01000859">
    <property type="protein sequence ID" value="GCA62533.1"/>
    <property type="molecule type" value="Genomic_DNA"/>
</dbReference>
<dbReference type="InterPro" id="IPR055459">
    <property type="entry name" value="OST48_MD"/>
</dbReference>
<feature type="transmembrane region" description="Helical" evidence="1">
    <location>
        <begin position="124"/>
        <end position="146"/>
    </location>
</feature>
<dbReference type="UniPathway" id="UPA00378"/>
<organism evidence="3 4">
    <name type="scientific">Kipferlia bialata</name>
    <dbReference type="NCBI Taxonomy" id="797122"/>
    <lineage>
        <taxon>Eukaryota</taxon>
        <taxon>Metamonada</taxon>
        <taxon>Carpediemonas-like organisms</taxon>
        <taxon>Kipferlia</taxon>
    </lineage>
</organism>
<feature type="non-terminal residue" evidence="3">
    <location>
        <position position="1"/>
    </location>
</feature>
<dbReference type="AlphaFoldDB" id="A0A391NVK2"/>
<keyword evidence="1" id="KW-0812">Transmembrane</keyword>
<dbReference type="OrthoDB" id="29105at2759"/>
<evidence type="ECO:0000313" key="4">
    <source>
        <dbReference type="Proteomes" id="UP000265618"/>
    </source>
</evidence>
<keyword evidence="1" id="KW-1133">Transmembrane helix</keyword>
<evidence type="ECO:0000313" key="3">
    <source>
        <dbReference type="EMBL" id="GCA62533.1"/>
    </source>
</evidence>
<gene>
    <name evidence="3" type="ORF">KIPB_004142</name>
</gene>
<name>A0A391NVK2_9EUKA</name>